<evidence type="ECO:0000256" key="2">
    <source>
        <dbReference type="RuleBase" id="RU000384"/>
    </source>
</evidence>
<comment type="caution">
    <text evidence="4">The sequence shown here is derived from an EMBL/GenBank/DDBJ whole genome shotgun (WGS) entry which is preliminary data.</text>
</comment>
<dbReference type="InterPro" id="IPR006680">
    <property type="entry name" value="Amidohydro-rel"/>
</dbReference>
<dbReference type="GO" id="GO:0016787">
    <property type="term" value="F:hydrolase activity"/>
    <property type="evidence" value="ECO:0007669"/>
    <property type="project" value="InterPro"/>
</dbReference>
<dbReference type="Proteomes" id="UP000636709">
    <property type="component" value="Unassembled WGS sequence"/>
</dbReference>
<evidence type="ECO:0000313" key="5">
    <source>
        <dbReference type="Proteomes" id="UP000636709"/>
    </source>
</evidence>
<dbReference type="InterPro" id="IPR014746">
    <property type="entry name" value="Gln_synth/guanido_kin_cat_dom"/>
</dbReference>
<dbReference type="InterPro" id="IPR008146">
    <property type="entry name" value="Gln_synth_cat_dom"/>
</dbReference>
<dbReference type="PANTHER" id="PTHR43383">
    <property type="entry name" value="NODULIN 6"/>
    <property type="match status" value="1"/>
</dbReference>
<dbReference type="EMBL" id="JACEFO010002366">
    <property type="protein sequence ID" value="KAF8663608.1"/>
    <property type="molecule type" value="Genomic_DNA"/>
</dbReference>
<dbReference type="OrthoDB" id="77835at2759"/>
<organism evidence="4 5">
    <name type="scientific">Digitaria exilis</name>
    <dbReference type="NCBI Taxonomy" id="1010633"/>
    <lineage>
        <taxon>Eukaryota</taxon>
        <taxon>Viridiplantae</taxon>
        <taxon>Streptophyta</taxon>
        <taxon>Embryophyta</taxon>
        <taxon>Tracheophyta</taxon>
        <taxon>Spermatophyta</taxon>
        <taxon>Magnoliopsida</taxon>
        <taxon>Liliopsida</taxon>
        <taxon>Poales</taxon>
        <taxon>Poaceae</taxon>
        <taxon>PACMAD clade</taxon>
        <taxon>Panicoideae</taxon>
        <taxon>Panicodae</taxon>
        <taxon>Paniceae</taxon>
        <taxon>Anthephorinae</taxon>
        <taxon>Digitaria</taxon>
    </lineage>
</organism>
<dbReference type="AlphaFoldDB" id="A0A835AKY9"/>
<dbReference type="Pfam" id="PF04909">
    <property type="entry name" value="Amidohydro_2"/>
    <property type="match status" value="1"/>
</dbReference>
<accession>A0A835AKY9</accession>
<evidence type="ECO:0000313" key="4">
    <source>
        <dbReference type="EMBL" id="KAF8663608.1"/>
    </source>
</evidence>
<dbReference type="SUPFAM" id="SSF51556">
    <property type="entry name" value="Metallo-dependent hydrolases"/>
    <property type="match status" value="1"/>
</dbReference>
<reference evidence="4" key="1">
    <citation type="submission" date="2020-07" db="EMBL/GenBank/DDBJ databases">
        <title>Genome sequence and genetic diversity analysis of an under-domesticated orphan crop, white fonio (Digitaria exilis).</title>
        <authorList>
            <person name="Bennetzen J.L."/>
            <person name="Chen S."/>
            <person name="Ma X."/>
            <person name="Wang X."/>
            <person name="Yssel A.E.J."/>
            <person name="Chaluvadi S.R."/>
            <person name="Johnson M."/>
            <person name="Gangashetty P."/>
            <person name="Hamidou F."/>
            <person name="Sanogo M.D."/>
            <person name="Zwaenepoel A."/>
            <person name="Wallace J."/>
            <person name="Van De Peer Y."/>
            <person name="Van Deynze A."/>
        </authorList>
    </citation>
    <scope>NUCLEOTIDE SEQUENCE</scope>
    <source>
        <tissue evidence="4">Leaves</tissue>
    </source>
</reference>
<sequence>MDARYAALRRAVEATPAVDAHAHSLVAPGSAFPFHRCFSEAEGDVLAHAPHSLSFKRSVRDIAALYNCEASLQKVEEFRRAEEFTSISSKCFRAANISAILIDDDMPFDKMLDMESHKAFAPVVGRVLGIECLAETILNDESFSGSIWTLESLTEAYVAKLKSFSNQIVALKSIAACRSGLEINPNVSKMDAEDGLRKELAGQKPLRITNKNLIDYLFTRSLEISASLNLPVQIYTGSGDVDLDLGKCNPLHLRAVLDDERFAKNQLVLLHASYPFSKEASYLASVYSQVYLDFGLAISKLSVHGMTSSLKELLDRAPIKKVMFSTDGYAFPETYYLGARRARDIVYRVLAAACEDGDLTIKEAIEAVEDIFRGNALQLYKLNAATGSTNHEPARAGDNMSSSSVEEDVLFVRIVWIDASGQIRCRGCAARRFYETTMNQGVGLPLAIMGLTSFSDHPAEGTNFTGVGEMRLVPDMSTICRLPWSRREEMVMADMQIRPGEAWEYCPRNALRKVMKILLDEFNVIIKAGFENEFYLRRKLERDGIVQWVPYENTNYCSATAFDCASSMLQEVYSTLKALGIVAEQLHAEVGKGQFEVALKYTLCTLAADKLIYARQIIKSVARKNGLLATFLPKPDLYDAGTGSHVHLSLWENDKNVFMGSSEYNFHGMSKIGEHFVAGVYHHLPSILAFTTPHPNSYDRIQPNEFAGAYLCWGKENREAPIRTACPPGVPLDLVSNFEIKAFDACANPHLGLAAIIAAGIDWLRRGLKLPQPVEYDPAEYESKLKRLPQNLQESVESLVVDQVLHELIGDKLVAVIIALRKAEIDHYAKNPGTISDLIHRY</sequence>
<dbReference type="Gene3D" id="3.10.20.70">
    <property type="entry name" value="Glutamine synthetase, N-terminal domain"/>
    <property type="match status" value="1"/>
</dbReference>
<dbReference type="PROSITE" id="PS51987">
    <property type="entry name" value="GS_CATALYTIC"/>
    <property type="match status" value="1"/>
</dbReference>
<dbReference type="PANTHER" id="PTHR43383:SF2">
    <property type="entry name" value="AMIDOHYDROLASE 2 FAMILY PROTEIN"/>
    <property type="match status" value="1"/>
</dbReference>
<dbReference type="SMART" id="SM01230">
    <property type="entry name" value="Gln-synt_C"/>
    <property type="match status" value="1"/>
</dbReference>
<comment type="similarity">
    <text evidence="1 2">Belongs to the glutamine synthetase family.</text>
</comment>
<keyword evidence="5" id="KW-1185">Reference proteome</keyword>
<dbReference type="InterPro" id="IPR032466">
    <property type="entry name" value="Metal_Hydrolase"/>
</dbReference>
<dbReference type="SUPFAM" id="SSF55931">
    <property type="entry name" value="Glutamine synthetase/guanido kinase"/>
    <property type="match status" value="1"/>
</dbReference>
<dbReference type="SUPFAM" id="SSF54368">
    <property type="entry name" value="Glutamine synthetase, N-terminal domain"/>
    <property type="match status" value="1"/>
</dbReference>
<dbReference type="Gene3D" id="3.30.590.10">
    <property type="entry name" value="Glutamine synthetase/guanido kinase, catalytic domain"/>
    <property type="match status" value="1"/>
</dbReference>
<dbReference type="InterPro" id="IPR036651">
    <property type="entry name" value="Gln_synt_N_sf"/>
</dbReference>
<dbReference type="FunFam" id="3.30.590.10:FF:000012">
    <property type="entry name" value="Glutamate-ammonia ligase"/>
    <property type="match status" value="1"/>
</dbReference>
<feature type="domain" description="GS catalytic" evidence="3">
    <location>
        <begin position="507"/>
        <end position="842"/>
    </location>
</feature>
<dbReference type="GO" id="GO:0006542">
    <property type="term" value="P:glutamine biosynthetic process"/>
    <property type="evidence" value="ECO:0007669"/>
    <property type="project" value="InterPro"/>
</dbReference>
<evidence type="ECO:0000259" key="3">
    <source>
        <dbReference type="PROSITE" id="PS51987"/>
    </source>
</evidence>
<dbReference type="FunFam" id="3.10.20.70:FF:000009">
    <property type="entry name" value="Glutamate-ammonia ligase"/>
    <property type="match status" value="1"/>
</dbReference>
<protein>
    <recommendedName>
        <fullName evidence="3">GS catalytic domain-containing protein</fullName>
    </recommendedName>
</protein>
<dbReference type="GO" id="GO:0004356">
    <property type="term" value="F:glutamine synthetase activity"/>
    <property type="evidence" value="ECO:0007669"/>
    <property type="project" value="InterPro"/>
</dbReference>
<name>A0A835AKY9_9POAL</name>
<evidence type="ECO:0000256" key="1">
    <source>
        <dbReference type="PROSITE-ProRule" id="PRU01331"/>
    </source>
</evidence>
<dbReference type="Pfam" id="PF00120">
    <property type="entry name" value="Gln-synt_C"/>
    <property type="match status" value="1"/>
</dbReference>
<dbReference type="Gene3D" id="3.20.20.140">
    <property type="entry name" value="Metal-dependent hydrolases"/>
    <property type="match status" value="1"/>
</dbReference>
<proteinExistence type="inferred from homology"/>
<gene>
    <name evidence="4" type="ORF">HU200_055330</name>
</gene>
<dbReference type="FunFam" id="3.20.20.140:FF:000046">
    <property type="entry name" value="Glutamate-ammonia ligase"/>
    <property type="match status" value="1"/>
</dbReference>